<protein>
    <submittedName>
        <fullName evidence="2">Uncharacterized protein</fullName>
    </submittedName>
</protein>
<organism evidence="2 3">
    <name type="scientific">Sphingomonas rustica</name>
    <dbReference type="NCBI Taxonomy" id="3103142"/>
    <lineage>
        <taxon>Bacteria</taxon>
        <taxon>Pseudomonadati</taxon>
        <taxon>Pseudomonadota</taxon>
        <taxon>Alphaproteobacteria</taxon>
        <taxon>Sphingomonadales</taxon>
        <taxon>Sphingomonadaceae</taxon>
        <taxon>Sphingomonas</taxon>
    </lineage>
</organism>
<accession>A0ABV0B9Q6</accession>
<gene>
    <name evidence="2" type="ORF">TPR58_12230</name>
</gene>
<dbReference type="Proteomes" id="UP001427805">
    <property type="component" value="Unassembled WGS sequence"/>
</dbReference>
<evidence type="ECO:0000256" key="1">
    <source>
        <dbReference type="SAM" id="MobiDB-lite"/>
    </source>
</evidence>
<sequence length="149" mass="16790">MKALAPEPAPTATEPAAAPDPSPTTIDPRDERIPDVCRPKLFQIIGMIEETEALAQRHAKFAQYVGEVRQMRDQHLPKLVTSYIDIPAQHRAEIFRRTGKSASFVLNEALDRMIKRLDEMGKSIASDDIDTFTQNLGFIEYRYGDSPFS</sequence>
<proteinExistence type="predicted"/>
<evidence type="ECO:0000313" key="2">
    <source>
        <dbReference type="EMBL" id="MEN3747937.1"/>
    </source>
</evidence>
<evidence type="ECO:0000313" key="3">
    <source>
        <dbReference type="Proteomes" id="UP001427805"/>
    </source>
</evidence>
<dbReference type="EMBL" id="JBDIZK010000006">
    <property type="protein sequence ID" value="MEN3747937.1"/>
    <property type="molecule type" value="Genomic_DNA"/>
</dbReference>
<name>A0ABV0B9Q6_9SPHN</name>
<feature type="region of interest" description="Disordered" evidence="1">
    <location>
        <begin position="1"/>
        <end position="32"/>
    </location>
</feature>
<feature type="compositionally biased region" description="Low complexity" evidence="1">
    <location>
        <begin position="1"/>
        <end position="25"/>
    </location>
</feature>
<keyword evidence="3" id="KW-1185">Reference proteome</keyword>
<dbReference type="RefSeq" id="WP_346246944.1">
    <property type="nucleotide sequence ID" value="NZ_JBDIZK010000006.1"/>
</dbReference>
<reference evidence="2 3" key="1">
    <citation type="submission" date="2024-05" db="EMBL/GenBank/DDBJ databases">
        <title>Sphingomonas sp. HF-S3 16S ribosomal RNA gene Genome sequencing and assembly.</title>
        <authorList>
            <person name="Lee H."/>
        </authorList>
    </citation>
    <scope>NUCLEOTIDE SEQUENCE [LARGE SCALE GENOMIC DNA]</scope>
    <source>
        <strain evidence="2 3">HF-S3</strain>
    </source>
</reference>
<comment type="caution">
    <text evidence="2">The sequence shown here is derived from an EMBL/GenBank/DDBJ whole genome shotgun (WGS) entry which is preliminary data.</text>
</comment>